<feature type="repeat" description="ANK" evidence="3">
    <location>
        <begin position="18"/>
        <end position="50"/>
    </location>
</feature>
<dbReference type="EMBL" id="JAWDGP010005908">
    <property type="protein sequence ID" value="KAK3750087.1"/>
    <property type="molecule type" value="Genomic_DNA"/>
</dbReference>
<keyword evidence="1" id="KW-0677">Repeat</keyword>
<feature type="compositionally biased region" description="Low complexity" evidence="4">
    <location>
        <begin position="262"/>
        <end position="282"/>
    </location>
</feature>
<sequence length="930" mass="102637">MAELLLEHQADVDATNENLATPLHGAVDNGHQDLVRLLLSHNADVNAQTRRGDSPLHLAAYRGFLYISQALVMAGADLTLLNTSSMTPEMEASSQGHTSLAKYLRGVYEEIYPEGTRDRKYSSDSLIYLEPPQLVSLEWEDQELLQLEQEHQTRLQQGRRLSLPYGTNDSLLWQPQGEPSLETAVRQLPKRPVSQEDRSLESLPECRRHRVYQHQFIPHGFDKCRDRSDYEALLEMNVSPMGSIQYHRQPQQQDENCGGGNDSNNDCMSQRQLQLQEPQQNTRQHRNFPLQNQLPHSTRRSQTFYPPQRERSQQTCVLGDHSNLLQMQQQQQQQQLHQFLSVIKSQRIGSYPQLPPSFAQLNPATHPSLCQLLPNAYSNLQILTQTSQTSNDVADNTRAVSVSNQTQPNSNNMNYQKLDMLRPEIIQYNYLFAGRQSVSSHNHIDRALLPVGSNDGISNDLNSGGESRNDATMALCNAARYSNIVFSEDDEERRLNCKGSPQESLNSFSLSSLNQTSSKLFPNNKVLRSKSLNCPPNQWNNSSKDSVEGHVTINAVHKMTGKKQKSFRNFVPVGPPTESDSLEVQHPSVSSVSSLGSGPMSCSASTSSPETKRIPPEPKRLSRSASSSPSSALEASACPVKPKNMQRGHESILVGLESDGTHTQCEPKNCAWAILKQPGSHLCRRCSVDVDVLKDRPDSNGIGYGRRFSVDGISSVNSGGNISSFGSANGSSSSSNCLISSIGSRSSSGVRNVSREHSCNESAYGSSETSLGSSASDSCDYVHGVTSSSDSATDLSCDREMDALRSWQDLSSLVSPLVPEEARLESDCKLNTGSISPVPRRRPVIRFNSVSNYSTTESHDRCNAIDSRTKQHDNETKSNATKISNVLSQINDLSVSSSQQCQRSSAPGSLPFNTHQSLPPLMTCVNIPIN</sequence>
<evidence type="ECO:0000313" key="6">
    <source>
        <dbReference type="Proteomes" id="UP001283361"/>
    </source>
</evidence>
<name>A0AAE1D1D0_9GAST</name>
<feature type="region of interest" description="Disordered" evidence="4">
    <location>
        <begin position="560"/>
        <end position="639"/>
    </location>
</feature>
<feature type="compositionally biased region" description="Low complexity" evidence="4">
    <location>
        <begin position="623"/>
        <end position="637"/>
    </location>
</feature>
<dbReference type="PROSITE" id="PS50297">
    <property type="entry name" value="ANK_REP_REGION"/>
    <property type="match status" value="2"/>
</dbReference>
<feature type="region of interest" description="Disordered" evidence="4">
    <location>
        <begin position="898"/>
        <end position="917"/>
    </location>
</feature>
<reference evidence="5" key="1">
    <citation type="journal article" date="2023" name="G3 (Bethesda)">
        <title>A reference genome for the long-term kleptoplast-retaining sea slug Elysia crispata morphotype clarki.</title>
        <authorList>
            <person name="Eastman K.E."/>
            <person name="Pendleton A.L."/>
            <person name="Shaikh M.A."/>
            <person name="Suttiyut T."/>
            <person name="Ogas R."/>
            <person name="Tomko P."/>
            <person name="Gavelis G."/>
            <person name="Widhalm J.R."/>
            <person name="Wisecaver J.H."/>
        </authorList>
    </citation>
    <scope>NUCLEOTIDE SEQUENCE</scope>
    <source>
        <strain evidence="5">ECLA1</strain>
    </source>
</reference>
<dbReference type="SMART" id="SM00248">
    <property type="entry name" value="ANK"/>
    <property type="match status" value="3"/>
</dbReference>
<dbReference type="PROSITE" id="PS50088">
    <property type="entry name" value="ANK_REPEAT"/>
    <property type="match status" value="2"/>
</dbReference>
<dbReference type="PANTHER" id="PTHR24173:SF74">
    <property type="entry name" value="ANKYRIN REPEAT DOMAIN-CONTAINING PROTEIN 16"/>
    <property type="match status" value="1"/>
</dbReference>
<evidence type="ECO:0000256" key="2">
    <source>
        <dbReference type="ARBA" id="ARBA00023043"/>
    </source>
</evidence>
<comment type="caution">
    <text evidence="5">The sequence shown here is derived from an EMBL/GenBank/DDBJ whole genome shotgun (WGS) entry which is preliminary data.</text>
</comment>
<dbReference type="InterPro" id="IPR036770">
    <property type="entry name" value="Ankyrin_rpt-contain_sf"/>
</dbReference>
<feature type="compositionally biased region" description="Low complexity" evidence="4">
    <location>
        <begin position="587"/>
        <end position="605"/>
    </location>
</feature>
<evidence type="ECO:0000313" key="5">
    <source>
        <dbReference type="EMBL" id="KAK3750087.1"/>
    </source>
</evidence>
<gene>
    <name evidence="5" type="ORF">RRG08_060206</name>
</gene>
<organism evidence="5 6">
    <name type="scientific">Elysia crispata</name>
    <name type="common">lettuce slug</name>
    <dbReference type="NCBI Taxonomy" id="231223"/>
    <lineage>
        <taxon>Eukaryota</taxon>
        <taxon>Metazoa</taxon>
        <taxon>Spiralia</taxon>
        <taxon>Lophotrochozoa</taxon>
        <taxon>Mollusca</taxon>
        <taxon>Gastropoda</taxon>
        <taxon>Heterobranchia</taxon>
        <taxon>Euthyneura</taxon>
        <taxon>Panpulmonata</taxon>
        <taxon>Sacoglossa</taxon>
        <taxon>Placobranchoidea</taxon>
        <taxon>Plakobranchidae</taxon>
        <taxon>Elysia</taxon>
    </lineage>
</organism>
<feature type="compositionally biased region" description="Polar residues" evidence="4">
    <location>
        <begin position="245"/>
        <end position="255"/>
    </location>
</feature>
<keyword evidence="6" id="KW-1185">Reference proteome</keyword>
<dbReference type="Proteomes" id="UP001283361">
    <property type="component" value="Unassembled WGS sequence"/>
</dbReference>
<feature type="compositionally biased region" description="Basic and acidic residues" evidence="4">
    <location>
        <begin position="610"/>
        <end position="620"/>
    </location>
</feature>
<dbReference type="InterPro" id="IPR002110">
    <property type="entry name" value="Ankyrin_rpt"/>
</dbReference>
<evidence type="ECO:0000256" key="3">
    <source>
        <dbReference type="PROSITE-ProRule" id="PRU00023"/>
    </source>
</evidence>
<feature type="repeat" description="ANK" evidence="3">
    <location>
        <begin position="51"/>
        <end position="83"/>
    </location>
</feature>
<keyword evidence="2 3" id="KW-0040">ANK repeat</keyword>
<proteinExistence type="predicted"/>
<feature type="region of interest" description="Disordered" evidence="4">
    <location>
        <begin position="245"/>
        <end position="310"/>
    </location>
</feature>
<dbReference type="Gene3D" id="1.25.40.20">
    <property type="entry name" value="Ankyrin repeat-containing domain"/>
    <property type="match status" value="2"/>
</dbReference>
<evidence type="ECO:0000256" key="1">
    <source>
        <dbReference type="ARBA" id="ARBA00022737"/>
    </source>
</evidence>
<protein>
    <submittedName>
        <fullName evidence="5">Uncharacterized protein</fullName>
    </submittedName>
</protein>
<dbReference type="Pfam" id="PF13857">
    <property type="entry name" value="Ank_5"/>
    <property type="match status" value="1"/>
</dbReference>
<dbReference type="AlphaFoldDB" id="A0AAE1D1D0"/>
<evidence type="ECO:0000256" key="4">
    <source>
        <dbReference type="SAM" id="MobiDB-lite"/>
    </source>
</evidence>
<accession>A0AAE1D1D0</accession>
<dbReference type="SUPFAM" id="SSF48403">
    <property type="entry name" value="Ankyrin repeat"/>
    <property type="match status" value="1"/>
</dbReference>
<dbReference type="PANTHER" id="PTHR24173">
    <property type="entry name" value="ANKYRIN REPEAT CONTAINING"/>
    <property type="match status" value="1"/>
</dbReference>
<feature type="compositionally biased region" description="Polar residues" evidence="4">
    <location>
        <begin position="289"/>
        <end position="305"/>
    </location>
</feature>